<feature type="region of interest" description="Disordered" evidence="2">
    <location>
        <begin position="757"/>
        <end position="776"/>
    </location>
</feature>
<keyword evidence="1" id="KW-0342">GTP-binding</keyword>
<feature type="domain" description="Septin-type G" evidence="3">
    <location>
        <begin position="262"/>
        <end position="577"/>
    </location>
</feature>
<evidence type="ECO:0000256" key="2">
    <source>
        <dbReference type="SAM" id="MobiDB-lite"/>
    </source>
</evidence>
<reference evidence="4" key="1">
    <citation type="journal article" date="2023" name="Mol. Phylogenet. Evol.">
        <title>Genome-scale phylogeny and comparative genomics of the fungal order Sordariales.</title>
        <authorList>
            <person name="Hensen N."/>
            <person name="Bonometti L."/>
            <person name="Westerberg I."/>
            <person name="Brannstrom I.O."/>
            <person name="Guillou S."/>
            <person name="Cros-Aarteil S."/>
            <person name="Calhoun S."/>
            <person name="Haridas S."/>
            <person name="Kuo A."/>
            <person name="Mondo S."/>
            <person name="Pangilinan J."/>
            <person name="Riley R."/>
            <person name="LaButti K."/>
            <person name="Andreopoulos B."/>
            <person name="Lipzen A."/>
            <person name="Chen C."/>
            <person name="Yan M."/>
            <person name="Daum C."/>
            <person name="Ng V."/>
            <person name="Clum A."/>
            <person name="Steindorff A."/>
            <person name="Ohm R.A."/>
            <person name="Martin F."/>
            <person name="Silar P."/>
            <person name="Natvig D.O."/>
            <person name="Lalanne C."/>
            <person name="Gautier V."/>
            <person name="Ament-Velasquez S.L."/>
            <person name="Kruys A."/>
            <person name="Hutchinson M.I."/>
            <person name="Powell A.J."/>
            <person name="Barry K."/>
            <person name="Miller A.N."/>
            <person name="Grigoriev I.V."/>
            <person name="Debuchy R."/>
            <person name="Gladieux P."/>
            <person name="Hiltunen Thoren M."/>
            <person name="Johannesson H."/>
        </authorList>
    </citation>
    <scope>NUCLEOTIDE SEQUENCE</scope>
    <source>
        <strain evidence="4">CBS 103.79</strain>
    </source>
</reference>
<dbReference type="Pfam" id="PF00735">
    <property type="entry name" value="Septin"/>
    <property type="match status" value="1"/>
</dbReference>
<protein>
    <recommendedName>
        <fullName evidence="3">Septin-type G domain-containing protein</fullName>
    </recommendedName>
</protein>
<dbReference type="SUPFAM" id="SSF52540">
    <property type="entry name" value="P-loop containing nucleoside triphosphate hydrolases"/>
    <property type="match status" value="1"/>
</dbReference>
<dbReference type="InterPro" id="IPR030379">
    <property type="entry name" value="G_SEPTIN_dom"/>
</dbReference>
<gene>
    <name evidence="4" type="ORF">C8A05DRAFT_38772</name>
</gene>
<dbReference type="Pfam" id="PF20571">
    <property type="entry name" value="DUF6780"/>
    <property type="match status" value="1"/>
</dbReference>
<accession>A0AAN6MB42</accession>
<evidence type="ECO:0000256" key="1">
    <source>
        <dbReference type="RuleBase" id="RU004560"/>
    </source>
</evidence>
<keyword evidence="1" id="KW-0547">Nucleotide-binding</keyword>
<dbReference type="PROSITE" id="PS00675">
    <property type="entry name" value="SIGMA54_INTERACT_1"/>
    <property type="match status" value="1"/>
</dbReference>
<feature type="region of interest" description="Disordered" evidence="2">
    <location>
        <begin position="614"/>
        <end position="636"/>
    </location>
</feature>
<dbReference type="Gene3D" id="3.40.50.300">
    <property type="entry name" value="P-loop containing nucleotide triphosphate hydrolases"/>
    <property type="match status" value="1"/>
</dbReference>
<dbReference type="InterPro" id="IPR025662">
    <property type="entry name" value="Sigma_54_int_dom_ATP-bd_1"/>
</dbReference>
<dbReference type="GO" id="GO:0005525">
    <property type="term" value="F:GTP binding"/>
    <property type="evidence" value="ECO:0007669"/>
    <property type="project" value="UniProtKB-KW"/>
</dbReference>
<feature type="compositionally biased region" description="Basic and acidic residues" evidence="2">
    <location>
        <begin position="116"/>
        <end position="126"/>
    </location>
</feature>
<dbReference type="InterPro" id="IPR027417">
    <property type="entry name" value="P-loop_NTPase"/>
</dbReference>
<feature type="region of interest" description="Disordered" evidence="2">
    <location>
        <begin position="574"/>
        <end position="600"/>
    </location>
</feature>
<keyword evidence="5" id="KW-1185">Reference proteome</keyword>
<feature type="compositionally biased region" description="Basic residues" evidence="2">
    <location>
        <begin position="12"/>
        <end position="40"/>
    </location>
</feature>
<comment type="caution">
    <text evidence="4">The sequence shown here is derived from an EMBL/GenBank/DDBJ whole genome shotgun (WGS) entry which is preliminary data.</text>
</comment>
<dbReference type="InterPro" id="IPR046707">
    <property type="entry name" value="DUF6780"/>
</dbReference>
<evidence type="ECO:0000313" key="4">
    <source>
        <dbReference type="EMBL" id="KAK3897661.1"/>
    </source>
</evidence>
<evidence type="ECO:0000313" key="5">
    <source>
        <dbReference type="Proteomes" id="UP001303889"/>
    </source>
</evidence>
<feature type="compositionally biased region" description="Basic and acidic residues" evidence="2">
    <location>
        <begin position="92"/>
        <end position="108"/>
    </location>
</feature>
<feature type="compositionally biased region" description="Polar residues" evidence="2">
    <location>
        <begin position="152"/>
        <end position="167"/>
    </location>
</feature>
<dbReference type="PANTHER" id="PTHR18884">
    <property type="entry name" value="SEPTIN"/>
    <property type="match status" value="1"/>
</dbReference>
<organism evidence="4 5">
    <name type="scientific">Staphylotrichum tortipilum</name>
    <dbReference type="NCBI Taxonomy" id="2831512"/>
    <lineage>
        <taxon>Eukaryota</taxon>
        <taxon>Fungi</taxon>
        <taxon>Dikarya</taxon>
        <taxon>Ascomycota</taxon>
        <taxon>Pezizomycotina</taxon>
        <taxon>Sordariomycetes</taxon>
        <taxon>Sordariomycetidae</taxon>
        <taxon>Sordariales</taxon>
        <taxon>Chaetomiaceae</taxon>
        <taxon>Staphylotrichum</taxon>
    </lineage>
</organism>
<feature type="compositionally biased region" description="Basic and acidic residues" evidence="2">
    <location>
        <begin position="1"/>
        <end position="11"/>
    </location>
</feature>
<proteinExistence type="inferred from homology"/>
<feature type="region of interest" description="Disordered" evidence="2">
    <location>
        <begin position="1"/>
        <end position="54"/>
    </location>
</feature>
<dbReference type="PROSITE" id="PS51719">
    <property type="entry name" value="G_SEPTIN"/>
    <property type="match status" value="1"/>
</dbReference>
<feature type="region of interest" description="Disordered" evidence="2">
    <location>
        <begin position="311"/>
        <end position="332"/>
    </location>
</feature>
<dbReference type="Proteomes" id="UP001303889">
    <property type="component" value="Unassembled WGS sequence"/>
</dbReference>
<comment type="similarity">
    <text evidence="1">Belongs to the TRAFAC class TrmE-Era-EngA-EngB-Septin-like GTPase superfamily. Septin GTPase family.</text>
</comment>
<feature type="region of interest" description="Disordered" evidence="2">
    <location>
        <begin position="71"/>
        <end position="171"/>
    </location>
</feature>
<name>A0AAN6MB42_9PEZI</name>
<sequence length="839" mass="90426">MRPLPSDDAHTHLTHHAHSHSSHSLTHAHSHAHSLSHGRPRTTTAPDPDGLATFRLPAAPQMSYVLADEPTTMTIGPSSASQQPPPQHRLPPQKDHRSAPDTAPEPHKPRVLPSYHDFERNRELGAARHRGPPPRSSSTDDLPLSPFPRPVDNSNTTAATPSLSQPLTPILLGASGPASSALSASSVTSSRRNSLCLSDDLLPSFPPSVRDAGGEVAVEDDDDEVDAGVGGSSMMDSGSAPQLVMPSIKMPSRRPFTEEGKRMGRLKVLVAGDSGVGKTSLIKAVVQSCEHIVHVDPITPSGLMMASGLAARAGGGKGRPKGVRRRSEREKGTSRITEIYASTKPYPEWWSEMEDFGVLRRRKSMGDAVLDRNICFVDTPGYGSGSSSMDTITPVAQYVEAHLQRMNSNFLSDGDLLNLLGGEGGVQVDAVFYLVSNRLRPVDIEYLRQLSPLTNIIILLAQSDLMSPEQVAAGKAQIHGQLREAGIRLFSFSLPSPHLPPANDADRQGVYAISSAAGSDHDTMDASLLMSPDYVQPLIPTELSALVSHVFSSTGVARLRHSVARKYVQWRKSSAAGSPSPSVASSSSSARNHPLPRSQSLLAPSLSSYSSFSFPLSTAPPQSQNNQLQSQPQNQLLSSPFGGAASSYALARLADHTQREERLAQVRLANWAADLQKSLAREREQYAALARGERAVWLAERMGECVRDGSLVVAERGKGKKGRGNNGGVTEGEVAGLWGYRDQGVCQHQCQLHHGQYDAGGRGQKREYAKQQTTNSRDDPLGLLGVADELRYRGLIALEVLGSLGVLGGLALWLTRHYLHLQAAGWVAGQWERFWYGAR</sequence>
<evidence type="ECO:0000259" key="3">
    <source>
        <dbReference type="PROSITE" id="PS51719"/>
    </source>
</evidence>
<dbReference type="EMBL" id="MU856100">
    <property type="protein sequence ID" value="KAK3897661.1"/>
    <property type="molecule type" value="Genomic_DNA"/>
</dbReference>
<feature type="region of interest" description="Disordered" evidence="2">
    <location>
        <begin position="225"/>
        <end position="245"/>
    </location>
</feature>
<dbReference type="AlphaFoldDB" id="A0AAN6MB42"/>
<reference evidence="4" key="2">
    <citation type="submission" date="2023-05" db="EMBL/GenBank/DDBJ databases">
        <authorList>
            <consortium name="Lawrence Berkeley National Laboratory"/>
            <person name="Steindorff A."/>
            <person name="Hensen N."/>
            <person name="Bonometti L."/>
            <person name="Westerberg I."/>
            <person name="Brannstrom I.O."/>
            <person name="Guillou S."/>
            <person name="Cros-Aarteil S."/>
            <person name="Calhoun S."/>
            <person name="Haridas S."/>
            <person name="Kuo A."/>
            <person name="Mondo S."/>
            <person name="Pangilinan J."/>
            <person name="Riley R."/>
            <person name="Labutti K."/>
            <person name="Andreopoulos B."/>
            <person name="Lipzen A."/>
            <person name="Chen C."/>
            <person name="Yanf M."/>
            <person name="Daum C."/>
            <person name="Ng V."/>
            <person name="Clum A."/>
            <person name="Ohm R."/>
            <person name="Martin F."/>
            <person name="Silar P."/>
            <person name="Natvig D."/>
            <person name="Lalanne C."/>
            <person name="Gautier V."/>
            <person name="Ament-Velasquez S.L."/>
            <person name="Kruys A."/>
            <person name="Hutchinson M.I."/>
            <person name="Powell A.J."/>
            <person name="Barry K."/>
            <person name="Miller A.N."/>
            <person name="Grigoriev I.V."/>
            <person name="Debuchy R."/>
            <person name="Gladieux P."/>
            <person name="Thoren M.H."/>
            <person name="Johannesson H."/>
        </authorList>
    </citation>
    <scope>NUCLEOTIDE SEQUENCE</scope>
    <source>
        <strain evidence="4">CBS 103.79</strain>
    </source>
</reference>